<dbReference type="EMBL" id="JAMKFB020000023">
    <property type="protein sequence ID" value="KAL0157856.1"/>
    <property type="molecule type" value="Genomic_DNA"/>
</dbReference>
<evidence type="ECO:0000313" key="2">
    <source>
        <dbReference type="Proteomes" id="UP001529510"/>
    </source>
</evidence>
<comment type="caution">
    <text evidence="1">The sequence shown here is derived from an EMBL/GenBank/DDBJ whole genome shotgun (WGS) entry which is preliminary data.</text>
</comment>
<accession>A0ABD0N9D5</accession>
<sequence length="81" mass="8923">MAVPVQAREAPLAAIKLNLHLLTLSPLPQRSSKGVWERHLLPNWYFSSLKSTTTPLQVQTRTATPIPSLVKGLVDSLARLP</sequence>
<feature type="non-terminal residue" evidence="1">
    <location>
        <position position="81"/>
    </location>
</feature>
<organism evidence="1 2">
    <name type="scientific">Cirrhinus mrigala</name>
    <name type="common">Mrigala</name>
    <dbReference type="NCBI Taxonomy" id="683832"/>
    <lineage>
        <taxon>Eukaryota</taxon>
        <taxon>Metazoa</taxon>
        <taxon>Chordata</taxon>
        <taxon>Craniata</taxon>
        <taxon>Vertebrata</taxon>
        <taxon>Euteleostomi</taxon>
        <taxon>Actinopterygii</taxon>
        <taxon>Neopterygii</taxon>
        <taxon>Teleostei</taxon>
        <taxon>Ostariophysi</taxon>
        <taxon>Cypriniformes</taxon>
        <taxon>Cyprinidae</taxon>
        <taxon>Labeoninae</taxon>
        <taxon>Labeonini</taxon>
        <taxon>Cirrhinus</taxon>
    </lineage>
</organism>
<dbReference type="Proteomes" id="UP001529510">
    <property type="component" value="Unassembled WGS sequence"/>
</dbReference>
<name>A0ABD0N9D5_CIRMR</name>
<proteinExistence type="predicted"/>
<dbReference type="AlphaFoldDB" id="A0ABD0N9D5"/>
<gene>
    <name evidence="1" type="ORF">M9458_045932</name>
</gene>
<reference evidence="1 2" key="1">
    <citation type="submission" date="2024-05" db="EMBL/GenBank/DDBJ databases">
        <title>Genome sequencing and assembly of Indian major carp, Cirrhinus mrigala (Hamilton, 1822).</title>
        <authorList>
            <person name="Mohindra V."/>
            <person name="Chowdhury L.M."/>
            <person name="Lal K."/>
            <person name="Jena J.K."/>
        </authorList>
    </citation>
    <scope>NUCLEOTIDE SEQUENCE [LARGE SCALE GENOMIC DNA]</scope>
    <source>
        <strain evidence="1">CM1030</strain>
        <tissue evidence="1">Blood</tissue>
    </source>
</reference>
<evidence type="ECO:0000313" key="1">
    <source>
        <dbReference type="EMBL" id="KAL0157856.1"/>
    </source>
</evidence>
<keyword evidence="2" id="KW-1185">Reference proteome</keyword>
<protein>
    <submittedName>
        <fullName evidence="1">Uncharacterized protein</fullName>
    </submittedName>
</protein>